<feature type="region of interest" description="Disordered" evidence="1">
    <location>
        <begin position="526"/>
        <end position="545"/>
    </location>
</feature>
<dbReference type="EMBL" id="JAGRRH010000022">
    <property type="protein sequence ID" value="KAG7344725.1"/>
    <property type="molecule type" value="Genomic_DNA"/>
</dbReference>
<evidence type="ECO:0000313" key="4">
    <source>
        <dbReference type="Proteomes" id="UP000693970"/>
    </source>
</evidence>
<evidence type="ECO:0000259" key="2">
    <source>
        <dbReference type="Pfam" id="PF20710"/>
    </source>
</evidence>
<protein>
    <recommendedName>
        <fullName evidence="2">DUF6824 domain-containing protein</fullName>
    </recommendedName>
</protein>
<sequence>MLSSTSTTDESNIILQNTTAGEYVIDVHPYDVMFGRGSGPNDHEGNIRFRELVSQRKAEYMATNHRQTKAKIAKDIVDRVFAVGGRFLKKLEPTEASKLGYVNNEDVYQVVGDDTIMEKAKQALRQNRNREDLSPKPPSQQQRQASVTSTTNTTGGGQLESIFQPPPPLVPSMHDQKLLSFTYPSLQQQQQQTLPPQAVADRSTSFGSNLFVQPPPNRPMVTPTHPIDALYSLDPEGYATYTKTLDDPDEEHFTALQQQQQQQQQRQNYQSFNRQNFMDMAVAAGNSTRRSSLLGGRKADATAMTLLQQQQQQQQQSQQQQEKQQQWFAQQQHQQFGSAANAPYGKRESMQFDEIWRRQSIASQQGLPKEATQSMHMSDLMESFKGMSTTGDYNSSDDTIGTIDGLPAGMSMAYMSGISQMSMNMSTDSIFQPTTSSPPVNSSSSKNNSSMSSGSSSTTTTTGGSGGKRLGQKGSLGRIAGGLDSEGAVDETTIEEEVEEEEHQQQQQQQQDVVGDDPILKYAVSSATTPNSKNDPSLGEAMESSDLWNSRQLQGLMEAPMENSSTTFDVSSTTFSRGSHFTFNMSKSSNRLSITSETMANNDSSIPPHALDISAYDDPAQSPTPAAAAAVAGGGGVSANRRQLDPQPRGRT</sequence>
<dbReference type="Proteomes" id="UP000693970">
    <property type="component" value="Unassembled WGS sequence"/>
</dbReference>
<feature type="region of interest" description="Disordered" evidence="1">
    <location>
        <begin position="123"/>
        <end position="174"/>
    </location>
</feature>
<dbReference type="Pfam" id="PF20710">
    <property type="entry name" value="DUF6824"/>
    <property type="match status" value="1"/>
</dbReference>
<feature type="compositionally biased region" description="Acidic residues" evidence="1">
    <location>
        <begin position="487"/>
        <end position="502"/>
    </location>
</feature>
<feature type="region of interest" description="Disordered" evidence="1">
    <location>
        <begin position="428"/>
        <end position="516"/>
    </location>
</feature>
<dbReference type="PANTHER" id="PTHR13270">
    <property type="entry name" value="PROTEIN C20ORF116-RELATED"/>
    <property type="match status" value="1"/>
</dbReference>
<reference evidence="3" key="2">
    <citation type="submission" date="2021-04" db="EMBL/GenBank/DDBJ databases">
        <authorList>
            <person name="Podell S."/>
        </authorList>
    </citation>
    <scope>NUCLEOTIDE SEQUENCE</scope>
    <source>
        <strain evidence="3">Hildebrandi</strain>
    </source>
</reference>
<feature type="compositionally biased region" description="Low complexity" evidence="1">
    <location>
        <begin position="433"/>
        <end position="462"/>
    </location>
</feature>
<feature type="domain" description="DUF6824" evidence="2">
    <location>
        <begin position="31"/>
        <end position="126"/>
    </location>
</feature>
<evidence type="ECO:0000256" key="1">
    <source>
        <dbReference type="SAM" id="MobiDB-lite"/>
    </source>
</evidence>
<dbReference type="InterPro" id="IPR049227">
    <property type="entry name" value="DUF6824"/>
</dbReference>
<feature type="compositionally biased region" description="Polar residues" evidence="1">
    <location>
        <begin position="526"/>
        <end position="535"/>
    </location>
</feature>
<organism evidence="3 4">
    <name type="scientific">Nitzschia inconspicua</name>
    <dbReference type="NCBI Taxonomy" id="303405"/>
    <lineage>
        <taxon>Eukaryota</taxon>
        <taxon>Sar</taxon>
        <taxon>Stramenopiles</taxon>
        <taxon>Ochrophyta</taxon>
        <taxon>Bacillariophyta</taxon>
        <taxon>Bacillariophyceae</taxon>
        <taxon>Bacillariophycidae</taxon>
        <taxon>Bacillariales</taxon>
        <taxon>Bacillariaceae</taxon>
        <taxon>Nitzschia</taxon>
    </lineage>
</organism>
<dbReference type="OrthoDB" id="49235at2759"/>
<feature type="region of interest" description="Disordered" evidence="1">
    <location>
        <begin position="314"/>
        <end position="344"/>
    </location>
</feature>
<name>A0A9K3PEV3_9STRA</name>
<feature type="region of interest" description="Disordered" evidence="1">
    <location>
        <begin position="601"/>
        <end position="652"/>
    </location>
</feature>
<reference evidence="3" key="1">
    <citation type="journal article" date="2021" name="Sci. Rep.">
        <title>Diploid genomic architecture of Nitzschia inconspicua, an elite biomass production diatom.</title>
        <authorList>
            <person name="Oliver A."/>
            <person name="Podell S."/>
            <person name="Pinowska A."/>
            <person name="Traller J.C."/>
            <person name="Smith S.R."/>
            <person name="McClure R."/>
            <person name="Beliaev A."/>
            <person name="Bohutskyi P."/>
            <person name="Hill E.A."/>
            <person name="Rabines A."/>
            <person name="Zheng H."/>
            <person name="Allen L.Z."/>
            <person name="Kuo A."/>
            <person name="Grigoriev I.V."/>
            <person name="Allen A.E."/>
            <person name="Hazlebeck D."/>
            <person name="Allen E.E."/>
        </authorList>
    </citation>
    <scope>NUCLEOTIDE SEQUENCE</scope>
    <source>
        <strain evidence="3">Hildebrandi</strain>
    </source>
</reference>
<accession>A0A9K3PEV3</accession>
<dbReference type="PANTHER" id="PTHR13270:SF14">
    <property type="entry name" value="SEX DETERMINATION AND DOSAGE COMPENSATION PROTEIN SDC-2"/>
    <property type="match status" value="1"/>
</dbReference>
<dbReference type="AlphaFoldDB" id="A0A9K3PEV3"/>
<proteinExistence type="predicted"/>
<evidence type="ECO:0000313" key="3">
    <source>
        <dbReference type="EMBL" id="KAG7344725.1"/>
    </source>
</evidence>
<keyword evidence="4" id="KW-1185">Reference proteome</keyword>
<comment type="caution">
    <text evidence="3">The sequence shown here is derived from an EMBL/GenBank/DDBJ whole genome shotgun (WGS) entry which is preliminary data.</text>
</comment>
<gene>
    <name evidence="3" type="ORF">IV203_032256</name>
</gene>
<feature type="compositionally biased region" description="Low complexity" evidence="1">
    <location>
        <begin position="314"/>
        <end position="335"/>
    </location>
</feature>